<dbReference type="SUPFAM" id="SSF55811">
    <property type="entry name" value="Nudix"/>
    <property type="match status" value="1"/>
</dbReference>
<dbReference type="InterPro" id="IPR020084">
    <property type="entry name" value="NUDIX_hydrolase_CS"/>
</dbReference>
<dbReference type="PROSITE" id="PS51462">
    <property type="entry name" value="NUDIX"/>
    <property type="match status" value="1"/>
</dbReference>
<keyword evidence="6" id="KW-1185">Reference proteome</keyword>
<comment type="caution">
    <text evidence="5">The sequence shown here is derived from an EMBL/GenBank/DDBJ whole genome shotgun (WGS) entry which is preliminary data.</text>
</comment>
<dbReference type="Pfam" id="PF18290">
    <property type="entry name" value="Nudix_hydro"/>
    <property type="match status" value="1"/>
</dbReference>
<dbReference type="PRINTS" id="PR01356">
    <property type="entry name" value="GFGPROTEIN"/>
</dbReference>
<dbReference type="InterPro" id="IPR015797">
    <property type="entry name" value="NUDIX_hydrolase-like_dom_sf"/>
</dbReference>
<dbReference type="AlphaFoldDB" id="A0AAV8SQ32"/>
<name>A0AAV8SQ32_9ROSI</name>
<reference evidence="5 6" key="1">
    <citation type="submission" date="2021-09" db="EMBL/GenBank/DDBJ databases">
        <title>Genomic insights and catalytic innovation underlie evolution of tropane alkaloids biosynthesis.</title>
        <authorList>
            <person name="Wang Y.-J."/>
            <person name="Tian T."/>
            <person name="Huang J.-P."/>
            <person name="Huang S.-X."/>
        </authorList>
    </citation>
    <scope>NUCLEOTIDE SEQUENCE [LARGE SCALE GENOMIC DNA]</scope>
    <source>
        <strain evidence="5">KIB-2018</strain>
        <tissue evidence="5">Leaf</tissue>
    </source>
</reference>
<sequence length="365" mass="40932">MMKLMLLFDSNSFSVSDVALIGKINLIPFSGFYSQAFGVKLCQEFSSSRGGCYSSTSNGNCLSKAMCSVDQERRVAGNDLYDINQTNGDSSSVFSRSRKVLDAFDDEYGGVVVDPHSLPADPDGFDSALHFSLSHWKMRGRMGIWLKLPLERSELVPVAVKQGFKYHHAEQGYVMLTYWIPEGPSMLPANASHQVGVGGFVINNKNEVLVVQEKFCAPAFSGFWKIPTGFIHESEEIYMGAIREVKEETGIDTEFVEVIAFRHAHNVAFDKSDLFFVCMLKPLTTQICVDDFEIHAAKWMPLVEFMEQPLIQEDKMFKQIIDICIAQRGKRYCGLSAHHLISKFDGKQSCLYYSAIDNDHQCTGS</sequence>
<evidence type="ECO:0000259" key="4">
    <source>
        <dbReference type="PROSITE" id="PS51462"/>
    </source>
</evidence>
<dbReference type="InterPro" id="IPR003293">
    <property type="entry name" value="Nudix_hydrolase6-like"/>
</dbReference>
<dbReference type="Gene3D" id="3.90.79.10">
    <property type="entry name" value="Nucleoside Triphosphate Pyrophosphohydrolase"/>
    <property type="match status" value="1"/>
</dbReference>
<gene>
    <name evidence="5" type="ORF">K2173_002843</name>
</gene>
<dbReference type="Proteomes" id="UP001159364">
    <property type="component" value="Linkage Group LG09"/>
</dbReference>
<dbReference type="Pfam" id="PF00293">
    <property type="entry name" value="NUDIX"/>
    <property type="match status" value="1"/>
</dbReference>
<proteinExistence type="inferred from homology"/>
<dbReference type="PANTHER" id="PTHR13994:SF13">
    <property type="entry name" value="FI03680P"/>
    <property type="match status" value="1"/>
</dbReference>
<dbReference type="PROSITE" id="PS00893">
    <property type="entry name" value="NUDIX_BOX"/>
    <property type="match status" value="1"/>
</dbReference>
<organism evidence="5 6">
    <name type="scientific">Erythroxylum novogranatense</name>
    <dbReference type="NCBI Taxonomy" id="1862640"/>
    <lineage>
        <taxon>Eukaryota</taxon>
        <taxon>Viridiplantae</taxon>
        <taxon>Streptophyta</taxon>
        <taxon>Embryophyta</taxon>
        <taxon>Tracheophyta</taxon>
        <taxon>Spermatophyta</taxon>
        <taxon>Magnoliopsida</taxon>
        <taxon>eudicotyledons</taxon>
        <taxon>Gunneridae</taxon>
        <taxon>Pentapetalae</taxon>
        <taxon>rosids</taxon>
        <taxon>fabids</taxon>
        <taxon>Malpighiales</taxon>
        <taxon>Erythroxylaceae</taxon>
        <taxon>Erythroxylum</taxon>
    </lineage>
</organism>
<dbReference type="FunFam" id="3.40.630.30:FF:000016">
    <property type="entry name" value="nudix hydrolase 2"/>
    <property type="match status" value="1"/>
</dbReference>
<dbReference type="GO" id="GO:0051287">
    <property type="term" value="F:NAD binding"/>
    <property type="evidence" value="ECO:0007669"/>
    <property type="project" value="TreeGrafter"/>
</dbReference>
<evidence type="ECO:0000313" key="5">
    <source>
        <dbReference type="EMBL" id="KAJ8754392.1"/>
    </source>
</evidence>
<dbReference type="InterPro" id="IPR000086">
    <property type="entry name" value="NUDIX_hydrolase_dom"/>
</dbReference>
<evidence type="ECO:0000256" key="3">
    <source>
        <dbReference type="ARBA" id="ARBA00022801"/>
    </source>
</evidence>
<feature type="domain" description="Nudix hydrolase" evidence="4">
    <location>
        <begin position="192"/>
        <end position="322"/>
    </location>
</feature>
<dbReference type="InterPro" id="IPR040618">
    <property type="entry name" value="Pre-Nudix"/>
</dbReference>
<dbReference type="CDD" id="cd04670">
    <property type="entry name" value="NUDIX_ASFGF2_Nudt6"/>
    <property type="match status" value="1"/>
</dbReference>
<dbReference type="EMBL" id="JAIWQS010000009">
    <property type="protein sequence ID" value="KAJ8754392.1"/>
    <property type="molecule type" value="Genomic_DNA"/>
</dbReference>
<accession>A0AAV8SQ32</accession>
<dbReference type="GO" id="GO:0047631">
    <property type="term" value="F:ADP-ribose diphosphatase activity"/>
    <property type="evidence" value="ECO:0007669"/>
    <property type="project" value="TreeGrafter"/>
</dbReference>
<keyword evidence="2" id="KW-0479">Metal-binding</keyword>
<evidence type="ECO:0000313" key="6">
    <source>
        <dbReference type="Proteomes" id="UP001159364"/>
    </source>
</evidence>
<evidence type="ECO:0000256" key="2">
    <source>
        <dbReference type="ARBA" id="ARBA00022723"/>
    </source>
</evidence>
<comment type="similarity">
    <text evidence="1">Belongs to the Nudix hydrolase family.</text>
</comment>
<keyword evidence="3" id="KW-0378">Hydrolase</keyword>
<dbReference type="Gene3D" id="3.40.630.30">
    <property type="match status" value="1"/>
</dbReference>
<dbReference type="PANTHER" id="PTHR13994">
    <property type="entry name" value="NUDIX HYDROLASE RELATED"/>
    <property type="match status" value="1"/>
</dbReference>
<dbReference type="GO" id="GO:0035529">
    <property type="term" value="F:NADH pyrophosphatase activity"/>
    <property type="evidence" value="ECO:0007669"/>
    <property type="project" value="TreeGrafter"/>
</dbReference>
<evidence type="ECO:0000256" key="1">
    <source>
        <dbReference type="ARBA" id="ARBA00005582"/>
    </source>
</evidence>
<dbReference type="GO" id="GO:0046872">
    <property type="term" value="F:metal ion binding"/>
    <property type="evidence" value="ECO:0007669"/>
    <property type="project" value="UniProtKB-KW"/>
</dbReference>
<dbReference type="FunFam" id="3.90.79.10:FF:000015">
    <property type="entry name" value="Nudix hydrolase 8"/>
    <property type="match status" value="1"/>
</dbReference>
<protein>
    <recommendedName>
        <fullName evidence="4">Nudix hydrolase domain-containing protein</fullName>
    </recommendedName>
</protein>